<feature type="domain" description="Ion transport" evidence="13">
    <location>
        <begin position="2398"/>
        <end position="2610"/>
    </location>
</feature>
<dbReference type="Gene3D" id="1.25.10.30">
    <property type="entry name" value="IP3 receptor type 1 binding core, RIH domain"/>
    <property type="match status" value="1"/>
</dbReference>
<dbReference type="OrthoDB" id="300855at2759"/>
<evidence type="ECO:0000313" key="19">
    <source>
        <dbReference type="Proteomes" id="UP000006671"/>
    </source>
</evidence>
<evidence type="ECO:0000256" key="10">
    <source>
        <dbReference type="ARBA" id="ARBA00023303"/>
    </source>
</evidence>
<evidence type="ECO:0000259" key="13">
    <source>
        <dbReference type="Pfam" id="PF00520"/>
    </source>
</evidence>
<feature type="transmembrane region" description="Helical" evidence="12">
    <location>
        <begin position="2470"/>
        <end position="2489"/>
    </location>
</feature>
<dbReference type="InterPro" id="IPR016093">
    <property type="entry name" value="MIR_motif"/>
</dbReference>
<feature type="transmembrane region" description="Helical" evidence="12">
    <location>
        <begin position="2340"/>
        <end position="2357"/>
    </location>
</feature>
<dbReference type="PANTHER" id="PTHR13715">
    <property type="entry name" value="RYANODINE RECEPTOR AND IP3 RECEPTOR"/>
    <property type="match status" value="1"/>
</dbReference>
<dbReference type="GeneID" id="8851872"/>
<dbReference type="Pfam" id="PF08454">
    <property type="entry name" value="RIH_assoc"/>
    <property type="match status" value="1"/>
</dbReference>
<dbReference type="InterPro" id="IPR035910">
    <property type="entry name" value="RyR/IP3R_RIH_dom_sf"/>
</dbReference>
<dbReference type="GO" id="GO:0016020">
    <property type="term" value="C:membrane"/>
    <property type="evidence" value="ECO:0007669"/>
    <property type="project" value="InterPro"/>
</dbReference>
<dbReference type="STRING" id="5762.D2VLG5"/>
<feature type="region of interest" description="Disordered" evidence="11">
    <location>
        <begin position="1896"/>
        <end position="1916"/>
    </location>
</feature>
<feature type="transmembrane region" description="Helical" evidence="12">
    <location>
        <begin position="2509"/>
        <end position="2530"/>
    </location>
</feature>
<evidence type="ECO:0000259" key="15">
    <source>
        <dbReference type="Pfam" id="PF02815"/>
    </source>
</evidence>
<dbReference type="OMA" id="WLMWTDK"/>
<dbReference type="Pfam" id="PF08709">
    <property type="entry name" value="Ins145_P3_rec"/>
    <property type="match status" value="1"/>
</dbReference>
<protein>
    <submittedName>
        <fullName evidence="18">Predicted protein</fullName>
    </submittedName>
</protein>
<dbReference type="Gene3D" id="2.80.10.50">
    <property type="match status" value="2"/>
</dbReference>
<keyword evidence="3 12" id="KW-0812">Transmembrane</keyword>
<dbReference type="KEGG" id="ngr:NAEGRDRAFT_50531"/>
<evidence type="ECO:0000256" key="11">
    <source>
        <dbReference type="SAM" id="MobiDB-lite"/>
    </source>
</evidence>
<dbReference type="InterPro" id="IPR000699">
    <property type="entry name" value="RIH_dom"/>
</dbReference>
<dbReference type="PANTHER" id="PTHR13715:SF99">
    <property type="entry name" value="INOSITOL 1,4,5-TRISPHOSPHATE RECEPTOR-LIKE PROTEIN A"/>
    <property type="match status" value="1"/>
</dbReference>
<dbReference type="InterPro" id="IPR016024">
    <property type="entry name" value="ARM-type_fold"/>
</dbReference>
<evidence type="ECO:0000256" key="6">
    <source>
        <dbReference type="ARBA" id="ARBA00023065"/>
    </source>
</evidence>
<feature type="compositionally biased region" description="Basic and acidic residues" evidence="11">
    <location>
        <begin position="1896"/>
        <end position="1910"/>
    </location>
</feature>
<organism evidence="19">
    <name type="scientific">Naegleria gruberi</name>
    <name type="common">Amoeba</name>
    <dbReference type="NCBI Taxonomy" id="5762"/>
    <lineage>
        <taxon>Eukaryota</taxon>
        <taxon>Discoba</taxon>
        <taxon>Heterolobosea</taxon>
        <taxon>Tetramitia</taxon>
        <taxon>Eutetramitia</taxon>
        <taxon>Vahlkampfiidae</taxon>
        <taxon>Naegleria</taxon>
    </lineage>
</organism>
<dbReference type="InterPro" id="IPR005821">
    <property type="entry name" value="Ion_trans_dom"/>
</dbReference>
<dbReference type="Pfam" id="PF01365">
    <property type="entry name" value="RYDR_ITPR"/>
    <property type="match status" value="2"/>
</dbReference>
<feature type="domain" description="RIH" evidence="14">
    <location>
        <begin position="1267"/>
        <end position="1383"/>
    </location>
</feature>
<dbReference type="InterPro" id="IPR015925">
    <property type="entry name" value="Ryanodine_IP3_receptor"/>
</dbReference>
<dbReference type="InterPro" id="IPR014821">
    <property type="entry name" value="Ins145_P3_rcpt"/>
</dbReference>
<sequence length="2713" mass="314346">MISNFQQCVFQVCYPKSYSALKKYKQHLDELEIKASGNSAKKSQDNSDNDSKKVIHHESNEVAQLKERMEREIQQNELEALRNYGKPVTYGSSIQLLHVQTQSFLTVARESAEMQKDCLRLSLDDVGSKYSHFSLLPYFNYRRDGEIVKLSDKIRIWNRKSAQYVQFSYYRYSNAVESGLKNAQSIGSNVNEMDKSSYTQLAKEAVKNNANLKKFTYDNRREVNMSASSAFSHWNLRVFSPCKDSPTESNKFLKAGDIIRIYHKEFDGFLTVNEKTGRVKLKKSFINPLIGSSANGEASFSNSGLSSMKGSGMKSFSSKSSLVSGQYSSSFNLADSFSLSSKSSLSLVDSSENTLSGVIQDDFDVTCHTLWQVEMLDSTKGGELRKNFVYRLRHVSTGNYLIARMATDDEEKKERDAEDAEISEFSHSSFYISSESSSSSIQLHNTTSPLSKTPIKTKKENNLSLFVEPQDNCTNPLNMLFNLQDSMLSTDHSEFFLNGQFRLRHYLTNTWLHSVNSQKAFSKSSERASLKSHYSPVCTTQGMREEDVLTCVLVSRPESEDLFTVQSYIPILKYFTQKLNDGSVNRSDIKLYIDVISSCIRFCTSSSEMDPLLRSGIPIKKNQKLMREKGVITIVMDILMALISKNYVKLEELSTIQERSDKIDFFDVIQYSYRFIRQVVLTNESNGLFMAQYINFIQTNIEHSISASEALLQILSNNFSLLNKITEDQIDFFIKLLFTNPTSSSSLKQHTERYGGSLKKAVYLSFLTSLIICEGKTVVKNQKYISNLLFSTFKEQMLKVFVIPRIRKSDDKVIIDVNRVEYELVNFSKSATNIDHITYSKNNFELMVFFQEQIKLFAAMCTGSNEATEMTRAAIIQLFTFEIVYKCVAESALTPALRTSFVHLLMHCFVDTEKNEKRTFIELTRKLESLSGKSVHEYTSRELGEVKQFLEVFFRENTSLDIGYEKRDVNNFILSLAQLCAGMIEFGIFNLKDFEETDLLVSLFNILRSDNDTKNGLPLRDEERFKQSEENVTVTQIKIEIAKIFHMLLDLLLDKRITKFLQFFWMKYKIDDIKIVIEEESDSLLGVTSNDKQQAQLLNLRKKELDRIFQEMDTKENQVLKDIFENTTLPFKIMSEFSLKIINLTSYENQELSTICLRLLIRRYRAADELAEALPKVELIVSREMARSYDHLRKQTADLRSIFGYGRSNFLGARHISEYEVKKAMKALGEVISDIKTNGKRSQRIIRNLNLFELVLSVLRKEWMVPTDIQENCLTILTEFVRGNPDNQKLLFPYIEFFMRLITENKKLSKYIVLLMCEIVKNNRTLCSILEEKLIEQYFDLIAEQRSAFMLLFLRTILATHNNTPIKRNQSLITKYMVERKKDVCVLFKDEEGMRERNNRITKEEHKTEPDGILNYHIALLHLMATAADGKNRESELRLQTLFSFEELLEQVVSPFTLAMIRNPLIKIINEVYINVEKATDDHQEKKTANVHHPLMYKMFSKMIRELEFVEMLQTLDVNAIVGSEGATNSPSPSGTGASLSASSATKLSNASVRPSMNLTNQALIRQSRAITNRNSSIAPKMQVTEEDLEKFHVDNYYIFEVMIPVVQNYFHLHFPPPNLLKEQLDVAEDLLLKLIDLHKFTANTDQREQIYKCITAMWKKSMSSESQLAITKFVTNKNTKAKMTRSRFEVSSTVETDEYIHKSYTKYLQKRIINKVEEFSHFNRIGALFEKYNGFVKVLVRALRKINTPLLNYSPSLLEVGLLSMEILKDIVRSQNKRAKEVKQKGENDVPEIENLNYVENKLPVMIIELMTSFNPAIVRSAIDLGILILNRGDKAIQDEFYRILTETDSSYFFESLRDRIRLGKTEIKERKNYLKKKRDKDYALFKQRQRQEVAKVRAKDENDSSRPMEEEEERDLQEDFVEMGHIELLFEFLRLLCEGHNVEMQTLLLNQPVNTLNVNVVTETIEYMIALEKKIDFDNVQIAIQGFKTLTEFIQGPALVIQQAIGTSPRFYARLVNEIMSKTYEDGNLLKQQELGLKREVLLTLNALLEGMNNSVFDFMRHSLNFDELEHFLLFSARFLHSLETKHENSDAKDEYNEIKQRLRRDFDHHFLHEATRDKANPVIAEDYIAVYMPMIKNLLKETGNFAFFLLNIFRDGERENLRNISRSAFISVEEENKLLRITNMLDNHSQLVSVFSESTASIEVLRDNKIEKIYFSKPTICNNLMDKARSNYVNSLDVMAPEEKVRTLYNHTFSIFQVEMEHYELMKKKSTIKDKLEDLVGIANKHTEEVTEFVPTMAQLRNKYKRKKKLSIGTSSKNRDQTASWEFIAHWWDRIRLLSFIFCVVLNIFVLGFLKRLYSANTVDDIPVPGDLDFDITLASKYPTTRNLAGDIIITILGAIQLITTASLAIIYAKVFITLEVKKRFKLKKREKWENIPRNREFYWKFIFYALQDLQMWFFVLYFVLSVLGLLISPIVYSIQLFEIVFRFKSLNDVLRAVISNGKKLFFAGMLLGITMFLFGLLFFSWFSNDFTLESNGTKTCESVLECFVTMFDYGFRSESSWENMYPHNPTVGRAILDLAFNMIVIVYLSNVVFGTILDSFQELRAAREERKNEIREKCFICALEKSKFDTKANEGITFEKHIKEEHYLWNYVYFLIYLYEKPETEYTGVESYIFEKCEENDDVTSFFPIFRSKTIEESEQTKVSLGGSD</sequence>
<keyword evidence="6" id="KW-0406">Ion transport</keyword>
<accession>D2VLG5</accession>
<name>D2VLG5_NAEGR</name>
<dbReference type="GO" id="GO:0012505">
    <property type="term" value="C:endomembrane system"/>
    <property type="evidence" value="ECO:0007669"/>
    <property type="project" value="UniProtKB-SubCell"/>
</dbReference>
<dbReference type="InParanoid" id="D2VLG5"/>
<reference evidence="18 19" key="1">
    <citation type="journal article" date="2010" name="Cell">
        <title>The genome of Naegleria gruberi illuminates early eukaryotic versatility.</title>
        <authorList>
            <person name="Fritz-Laylin L.K."/>
            <person name="Prochnik S.E."/>
            <person name="Ginger M.L."/>
            <person name="Dacks J.B."/>
            <person name="Carpenter M.L."/>
            <person name="Field M.C."/>
            <person name="Kuo A."/>
            <person name="Paredez A."/>
            <person name="Chapman J."/>
            <person name="Pham J."/>
            <person name="Shu S."/>
            <person name="Neupane R."/>
            <person name="Cipriano M."/>
            <person name="Mancuso J."/>
            <person name="Tu H."/>
            <person name="Salamov A."/>
            <person name="Lindquist E."/>
            <person name="Shapiro H."/>
            <person name="Lucas S."/>
            <person name="Grigoriev I.V."/>
            <person name="Cande W.Z."/>
            <person name="Fulton C."/>
            <person name="Rokhsar D.S."/>
            <person name="Dawson S.C."/>
        </authorList>
    </citation>
    <scope>NUCLEOTIDE SEQUENCE [LARGE SCALE GENOMIC DNA]</scope>
    <source>
        <strain evidence="18 19">NEG-M</strain>
    </source>
</reference>
<evidence type="ECO:0000256" key="4">
    <source>
        <dbReference type="ARBA" id="ARBA00022737"/>
    </source>
</evidence>
<keyword evidence="7 12" id="KW-0472">Membrane</keyword>
<proteinExistence type="predicted"/>
<dbReference type="InterPro" id="IPR036300">
    <property type="entry name" value="MIR_dom_sf"/>
</dbReference>
<evidence type="ECO:0000259" key="17">
    <source>
        <dbReference type="Pfam" id="PF08709"/>
    </source>
</evidence>
<dbReference type="RefSeq" id="XP_002675052.1">
    <property type="nucleotide sequence ID" value="XM_002675006.1"/>
</dbReference>
<keyword evidence="8" id="KW-0675">Receptor</keyword>
<feature type="domain" description="RyR/IP3R Homology associated" evidence="16">
    <location>
        <begin position="1926"/>
        <end position="2014"/>
    </location>
</feature>
<evidence type="ECO:0000256" key="9">
    <source>
        <dbReference type="ARBA" id="ARBA00023286"/>
    </source>
</evidence>
<dbReference type="EMBL" id="GG738880">
    <property type="protein sequence ID" value="EFC42308.1"/>
    <property type="molecule type" value="Genomic_DNA"/>
</dbReference>
<feature type="transmembrane region" description="Helical" evidence="12">
    <location>
        <begin position="2395"/>
        <end position="2424"/>
    </location>
</feature>
<dbReference type="InterPro" id="IPR013662">
    <property type="entry name" value="RIH_assoc-dom"/>
</dbReference>
<keyword evidence="4" id="KW-0677">Repeat</keyword>
<evidence type="ECO:0000256" key="8">
    <source>
        <dbReference type="ARBA" id="ARBA00023170"/>
    </source>
</evidence>
<evidence type="ECO:0000256" key="3">
    <source>
        <dbReference type="ARBA" id="ARBA00022692"/>
    </source>
</evidence>
<dbReference type="Pfam" id="PF00520">
    <property type="entry name" value="Ion_trans"/>
    <property type="match status" value="1"/>
</dbReference>
<feature type="transmembrane region" description="Helical" evidence="12">
    <location>
        <begin position="2578"/>
        <end position="2601"/>
    </location>
</feature>
<evidence type="ECO:0000256" key="5">
    <source>
        <dbReference type="ARBA" id="ARBA00022989"/>
    </source>
</evidence>
<keyword evidence="2" id="KW-0813">Transport</keyword>
<feature type="domain" description="MIR" evidence="15">
    <location>
        <begin position="368"/>
        <end position="518"/>
    </location>
</feature>
<dbReference type="SUPFAM" id="SSF48371">
    <property type="entry name" value="ARM repeat"/>
    <property type="match status" value="1"/>
</dbReference>
<keyword evidence="5 12" id="KW-1133">Transmembrane helix</keyword>
<dbReference type="SUPFAM" id="SSF82109">
    <property type="entry name" value="MIR domain"/>
    <property type="match status" value="2"/>
</dbReference>
<keyword evidence="19" id="KW-1185">Reference proteome</keyword>
<evidence type="ECO:0000256" key="2">
    <source>
        <dbReference type="ARBA" id="ARBA00022448"/>
    </source>
</evidence>
<evidence type="ECO:0000256" key="7">
    <source>
        <dbReference type="ARBA" id="ARBA00023136"/>
    </source>
</evidence>
<feature type="domain" description="RIH" evidence="14">
    <location>
        <begin position="596"/>
        <end position="794"/>
    </location>
</feature>
<evidence type="ECO:0000259" key="16">
    <source>
        <dbReference type="Pfam" id="PF08454"/>
    </source>
</evidence>
<evidence type="ECO:0000313" key="18">
    <source>
        <dbReference type="EMBL" id="EFC42308.1"/>
    </source>
</evidence>
<keyword evidence="10" id="KW-0407">Ion channel</keyword>
<evidence type="ECO:0000256" key="12">
    <source>
        <dbReference type="SAM" id="Phobius"/>
    </source>
</evidence>
<evidence type="ECO:0000256" key="1">
    <source>
        <dbReference type="ARBA" id="ARBA00004127"/>
    </source>
</evidence>
<gene>
    <name evidence="18" type="ORF">NAEGRDRAFT_50531</name>
</gene>
<dbReference type="SUPFAM" id="SSF100909">
    <property type="entry name" value="IP3 receptor type 1 binding core, domain 2"/>
    <property type="match status" value="2"/>
</dbReference>
<dbReference type="GO" id="GO:0005262">
    <property type="term" value="F:calcium channel activity"/>
    <property type="evidence" value="ECO:0007669"/>
    <property type="project" value="InterPro"/>
</dbReference>
<dbReference type="VEuPathDB" id="AmoebaDB:NAEGRDRAFT_50531"/>
<dbReference type="eggNOG" id="KOG3533">
    <property type="taxonomic scope" value="Eukaryota"/>
</dbReference>
<evidence type="ECO:0000259" key="14">
    <source>
        <dbReference type="Pfam" id="PF01365"/>
    </source>
</evidence>
<comment type="subcellular location">
    <subcellularLocation>
        <location evidence="1">Endomembrane system</location>
        <topology evidence="1">Multi-pass membrane protein</topology>
    </subcellularLocation>
</comment>
<feature type="domain" description="Inositol 1,4,5-trisphosphate/ryanodine receptor" evidence="17">
    <location>
        <begin position="4"/>
        <end position="168"/>
    </location>
</feature>
<keyword evidence="9" id="KW-1071">Ligand-gated ion channel</keyword>
<dbReference type="Gene3D" id="1.10.287.70">
    <property type="match status" value="1"/>
</dbReference>
<dbReference type="Pfam" id="PF02815">
    <property type="entry name" value="MIR"/>
    <property type="match status" value="1"/>
</dbReference>
<dbReference type="Proteomes" id="UP000006671">
    <property type="component" value="Unassembled WGS sequence"/>
</dbReference>